<reference evidence="2" key="2">
    <citation type="submission" date="2020-09" db="EMBL/GenBank/DDBJ databases">
        <authorList>
            <person name="Sun Q."/>
            <person name="Ohkuma M."/>
        </authorList>
    </citation>
    <scope>NUCLEOTIDE SEQUENCE</scope>
    <source>
        <strain evidence="2">JCM 19831</strain>
    </source>
</reference>
<evidence type="ECO:0000259" key="1">
    <source>
        <dbReference type="Pfam" id="PF01494"/>
    </source>
</evidence>
<evidence type="ECO:0000313" key="3">
    <source>
        <dbReference type="Proteomes" id="UP000642070"/>
    </source>
</evidence>
<dbReference type="PANTHER" id="PTHR46865:SF2">
    <property type="entry name" value="MONOOXYGENASE"/>
    <property type="match status" value="1"/>
</dbReference>
<protein>
    <submittedName>
        <fullName evidence="2">FAD-dependent oxidoreductase</fullName>
    </submittedName>
</protein>
<evidence type="ECO:0000313" key="2">
    <source>
        <dbReference type="EMBL" id="GGM70065.1"/>
    </source>
</evidence>
<dbReference type="Gene3D" id="3.50.50.60">
    <property type="entry name" value="FAD/NAD(P)-binding domain"/>
    <property type="match status" value="1"/>
</dbReference>
<dbReference type="Pfam" id="PF01494">
    <property type="entry name" value="FAD_binding_3"/>
    <property type="match status" value="1"/>
</dbReference>
<accession>A0A917X4A9</accession>
<dbReference type="GO" id="GO:0071949">
    <property type="term" value="F:FAD binding"/>
    <property type="evidence" value="ECO:0007669"/>
    <property type="project" value="InterPro"/>
</dbReference>
<feature type="domain" description="FAD-binding" evidence="1">
    <location>
        <begin position="3"/>
        <end position="159"/>
    </location>
</feature>
<dbReference type="InterPro" id="IPR051704">
    <property type="entry name" value="FAD_aromatic-hydroxylase"/>
</dbReference>
<dbReference type="PRINTS" id="PR00420">
    <property type="entry name" value="RNGMNOXGNASE"/>
</dbReference>
<dbReference type="InterPro" id="IPR036188">
    <property type="entry name" value="FAD/NAD-bd_sf"/>
</dbReference>
<name>A0A917X4A9_9ACTN</name>
<gene>
    <name evidence="2" type="ORF">GCM10007977_084810</name>
</gene>
<sequence>MQTVLISGASIAGPATALWLARHGFRPTVVEVAPALRAGGNAVDFRGPTHLGLLERMGVLDDLRAVQTGGTAMRFVDAAGRRLMELPADFAGGEIEVPRFDLSRVLYERSRAHAEYLFNDRIVAMADGPQGVDVTFAGGARRTFDLVIGADGVHSAVRRLTFGPEERFVRHLGYYVATWELPNHLGLGRDSLVYNVPGLMASVGGDHRDPSRATAFVAFASPPLRYDRHDREAQRRILLERFAGLGWEVPRLLDGLRAADDFYFDAICRVDVSPWSRGRVALVGDAAAGATIGGMGTGTAIVAAYVLAGELATAPDHTTAFERYEQRLATFARRAQSGGDTTGRFLAPRTAWAAWLRNSVLNNRAGLGLLMRMADDRATRIELPDYRVPQATP</sequence>
<reference evidence="2" key="1">
    <citation type="journal article" date="2014" name="Int. J. Syst. Evol. Microbiol.">
        <title>Complete genome sequence of Corynebacterium casei LMG S-19264T (=DSM 44701T), isolated from a smear-ripened cheese.</title>
        <authorList>
            <consortium name="US DOE Joint Genome Institute (JGI-PGF)"/>
            <person name="Walter F."/>
            <person name="Albersmeier A."/>
            <person name="Kalinowski J."/>
            <person name="Ruckert C."/>
        </authorList>
    </citation>
    <scope>NUCLEOTIDE SEQUENCE</scope>
    <source>
        <strain evidence="2">JCM 19831</strain>
    </source>
</reference>
<dbReference type="Gene3D" id="3.30.9.10">
    <property type="entry name" value="D-Amino Acid Oxidase, subunit A, domain 2"/>
    <property type="match status" value="1"/>
</dbReference>
<dbReference type="EMBL" id="BMPI01000060">
    <property type="protein sequence ID" value="GGM70065.1"/>
    <property type="molecule type" value="Genomic_DNA"/>
</dbReference>
<dbReference type="AlphaFoldDB" id="A0A917X4A9"/>
<dbReference type="RefSeq" id="WP_190255726.1">
    <property type="nucleotide sequence ID" value="NZ_BMPI01000060.1"/>
</dbReference>
<dbReference type="InterPro" id="IPR002938">
    <property type="entry name" value="FAD-bd"/>
</dbReference>
<comment type="caution">
    <text evidence="2">The sequence shown here is derived from an EMBL/GenBank/DDBJ whole genome shotgun (WGS) entry which is preliminary data.</text>
</comment>
<dbReference type="Proteomes" id="UP000642070">
    <property type="component" value="Unassembled WGS sequence"/>
</dbReference>
<keyword evidence="3" id="KW-1185">Reference proteome</keyword>
<dbReference type="SUPFAM" id="SSF51905">
    <property type="entry name" value="FAD/NAD(P)-binding domain"/>
    <property type="match status" value="1"/>
</dbReference>
<organism evidence="2 3">
    <name type="scientific">Dactylosporangium sucinum</name>
    <dbReference type="NCBI Taxonomy" id="1424081"/>
    <lineage>
        <taxon>Bacteria</taxon>
        <taxon>Bacillati</taxon>
        <taxon>Actinomycetota</taxon>
        <taxon>Actinomycetes</taxon>
        <taxon>Micromonosporales</taxon>
        <taxon>Micromonosporaceae</taxon>
        <taxon>Dactylosporangium</taxon>
    </lineage>
</organism>
<dbReference type="PANTHER" id="PTHR46865">
    <property type="entry name" value="OXIDOREDUCTASE-RELATED"/>
    <property type="match status" value="1"/>
</dbReference>
<proteinExistence type="predicted"/>